<organism evidence="5 6">
    <name type="scientific">Catenulispora pinistramenti</name>
    <dbReference type="NCBI Taxonomy" id="2705254"/>
    <lineage>
        <taxon>Bacteria</taxon>
        <taxon>Bacillati</taxon>
        <taxon>Actinomycetota</taxon>
        <taxon>Actinomycetes</taxon>
        <taxon>Catenulisporales</taxon>
        <taxon>Catenulisporaceae</taxon>
        <taxon>Catenulispora</taxon>
    </lineage>
</organism>
<feature type="compositionally biased region" description="Polar residues" evidence="3">
    <location>
        <begin position="16"/>
        <end position="32"/>
    </location>
</feature>
<dbReference type="InterPro" id="IPR029058">
    <property type="entry name" value="AB_hydrolase_fold"/>
</dbReference>
<comment type="caution">
    <text evidence="5">The sequence shown here is derived from an EMBL/GenBank/DDBJ whole genome shotgun (WGS) entry which is preliminary data.</text>
</comment>
<evidence type="ECO:0000256" key="2">
    <source>
        <dbReference type="ARBA" id="ARBA00022801"/>
    </source>
</evidence>
<feature type="region of interest" description="Disordered" evidence="3">
    <location>
        <begin position="1"/>
        <end position="33"/>
    </location>
</feature>
<dbReference type="InterPro" id="IPR041127">
    <property type="entry name" value="PET_hydrolase/cutinase-like"/>
</dbReference>
<keyword evidence="2 5" id="KW-0378">Hydrolase</keyword>
<accession>A0ABS5KYM6</accession>
<dbReference type="PANTHER" id="PTHR22946:SF9">
    <property type="entry name" value="POLYKETIDE TRANSFERASE AF380"/>
    <property type="match status" value="1"/>
</dbReference>
<dbReference type="Gene3D" id="3.40.50.1820">
    <property type="entry name" value="alpha/beta hydrolase"/>
    <property type="match status" value="2"/>
</dbReference>
<dbReference type="Pfam" id="PF12740">
    <property type="entry name" value="PETase"/>
    <property type="match status" value="1"/>
</dbReference>
<feature type="domain" description="PET hydrolase/cutinase-like" evidence="4">
    <location>
        <begin position="49"/>
        <end position="164"/>
    </location>
</feature>
<sequence length="355" mass="37478">MPDTNDGKASTDKASTDNAFTGNAFTEKPVTSSREKVRFASDGTELVAWHYPGTNGGCVIMAAGGAVTKEPGTDLFAKRFNEAGFSVLAFDYRRLGESGGRPRQIVRMKEQLADWQSAIAFAATLPGVDPHRIAIWGFSLSGGHVFTVAARTPSLAAAIAQTPLSDGPAAARAATRHQKPLAALRTTARGILDALGGLVGRPPLLIPLAGRPGTVAMLTAPDSLDGDRALNPGNIHPEWRQEIAARSALTIGVYRPGRNASRIRCALLVLACDQDQTVLAAPAVAVARRVPDAELVRMPGGHYAPFLEGHEEAVEAEVSFLRRRLLGSQPTSNPQPTPNPQPTSNSTLSQSTSGR</sequence>
<comment type="similarity">
    <text evidence="1">Belongs to the AB hydrolase superfamily.</text>
</comment>
<evidence type="ECO:0000259" key="4">
    <source>
        <dbReference type="Pfam" id="PF12740"/>
    </source>
</evidence>
<dbReference type="SUPFAM" id="SSF53474">
    <property type="entry name" value="alpha/beta-Hydrolases"/>
    <property type="match status" value="1"/>
</dbReference>
<evidence type="ECO:0000313" key="6">
    <source>
        <dbReference type="Proteomes" id="UP000730482"/>
    </source>
</evidence>
<feature type="region of interest" description="Disordered" evidence="3">
    <location>
        <begin position="327"/>
        <end position="355"/>
    </location>
</feature>
<dbReference type="RefSeq" id="WP_212015220.1">
    <property type="nucleotide sequence ID" value="NZ_JAAFYZ010000128.1"/>
</dbReference>
<name>A0ABS5KYM6_9ACTN</name>
<dbReference type="EMBL" id="JAAFYZ010000128">
    <property type="protein sequence ID" value="MBS2551139.1"/>
    <property type="molecule type" value="Genomic_DNA"/>
</dbReference>
<dbReference type="Proteomes" id="UP000730482">
    <property type="component" value="Unassembled WGS sequence"/>
</dbReference>
<dbReference type="InterPro" id="IPR050261">
    <property type="entry name" value="FrsA_esterase"/>
</dbReference>
<dbReference type="GO" id="GO:0016787">
    <property type="term" value="F:hydrolase activity"/>
    <property type="evidence" value="ECO:0007669"/>
    <property type="project" value="UniProtKB-KW"/>
</dbReference>
<reference evidence="5 6" key="1">
    <citation type="submission" date="2020-02" db="EMBL/GenBank/DDBJ databases">
        <title>Acidophilic actinobacteria isolated from forest soil.</title>
        <authorList>
            <person name="Golinska P."/>
        </authorList>
    </citation>
    <scope>NUCLEOTIDE SEQUENCE [LARGE SCALE GENOMIC DNA]</scope>
    <source>
        <strain evidence="5 6">NL8</strain>
    </source>
</reference>
<keyword evidence="6" id="KW-1185">Reference proteome</keyword>
<evidence type="ECO:0000256" key="3">
    <source>
        <dbReference type="SAM" id="MobiDB-lite"/>
    </source>
</evidence>
<feature type="compositionally biased region" description="Basic and acidic residues" evidence="3">
    <location>
        <begin position="1"/>
        <end position="15"/>
    </location>
</feature>
<gene>
    <name evidence="5" type="ORF">KGQ19_30150</name>
</gene>
<protein>
    <submittedName>
        <fullName evidence="5">Alpha/beta fold hydrolase</fullName>
    </submittedName>
</protein>
<evidence type="ECO:0000313" key="5">
    <source>
        <dbReference type="EMBL" id="MBS2551139.1"/>
    </source>
</evidence>
<evidence type="ECO:0000256" key="1">
    <source>
        <dbReference type="ARBA" id="ARBA00008645"/>
    </source>
</evidence>
<proteinExistence type="inferred from homology"/>
<dbReference type="PANTHER" id="PTHR22946">
    <property type="entry name" value="DIENELACTONE HYDROLASE DOMAIN-CONTAINING PROTEIN-RELATED"/>
    <property type="match status" value="1"/>
</dbReference>